<dbReference type="Proteomes" id="UP001596203">
    <property type="component" value="Unassembled WGS sequence"/>
</dbReference>
<proteinExistence type="predicted"/>
<evidence type="ECO:0000313" key="2">
    <source>
        <dbReference type="EMBL" id="MFC6020254.1"/>
    </source>
</evidence>
<protein>
    <submittedName>
        <fullName evidence="2">Hemerythrin domain-containing protein</fullName>
    </submittedName>
</protein>
<evidence type="ECO:0000259" key="1">
    <source>
        <dbReference type="Pfam" id="PF01814"/>
    </source>
</evidence>
<feature type="domain" description="Hemerythrin-like" evidence="1">
    <location>
        <begin position="18"/>
        <end position="153"/>
    </location>
</feature>
<dbReference type="RefSeq" id="WP_377427242.1">
    <property type="nucleotide sequence ID" value="NZ_JBHSPR010000032.1"/>
</dbReference>
<keyword evidence="3" id="KW-1185">Reference proteome</keyword>
<comment type="caution">
    <text evidence="2">The sequence shown here is derived from an EMBL/GenBank/DDBJ whole genome shotgun (WGS) entry which is preliminary data.</text>
</comment>
<reference evidence="3" key="1">
    <citation type="journal article" date="2019" name="Int. J. Syst. Evol. Microbiol.">
        <title>The Global Catalogue of Microorganisms (GCM) 10K type strain sequencing project: providing services to taxonomists for standard genome sequencing and annotation.</title>
        <authorList>
            <consortium name="The Broad Institute Genomics Platform"/>
            <consortium name="The Broad Institute Genome Sequencing Center for Infectious Disease"/>
            <person name="Wu L."/>
            <person name="Ma J."/>
        </authorList>
    </citation>
    <scope>NUCLEOTIDE SEQUENCE [LARGE SCALE GENOMIC DNA]</scope>
    <source>
        <strain evidence="3">ZS-35-S2</strain>
    </source>
</reference>
<accession>A0ABW1KHG8</accession>
<evidence type="ECO:0000313" key="3">
    <source>
        <dbReference type="Proteomes" id="UP001596203"/>
    </source>
</evidence>
<dbReference type="Pfam" id="PF01814">
    <property type="entry name" value="Hemerythrin"/>
    <property type="match status" value="1"/>
</dbReference>
<name>A0ABW1KHG8_9ACTN</name>
<dbReference type="CDD" id="cd12108">
    <property type="entry name" value="Hr-like"/>
    <property type="match status" value="1"/>
</dbReference>
<sequence length="173" mass="18765">MVSTTGSDDRILAFGNQLIEIHIWLREEFARLREDVDSHLDGGTLGGRAISAAALPVHCLAFCSALTRHHTGEDGGAFPALAEQFPPLRPVLAELERDHQILAEILGNLTDLLNGLGPEPDPDRAMRVRAELEGLEAVLETHFRYEEKKIADALNALAGPGRTTADLLGLPHP</sequence>
<gene>
    <name evidence="2" type="ORF">ACFP2T_29305</name>
</gene>
<organism evidence="2 3">
    <name type="scientific">Plantactinospora solaniradicis</name>
    <dbReference type="NCBI Taxonomy" id="1723736"/>
    <lineage>
        <taxon>Bacteria</taxon>
        <taxon>Bacillati</taxon>
        <taxon>Actinomycetota</taxon>
        <taxon>Actinomycetes</taxon>
        <taxon>Micromonosporales</taxon>
        <taxon>Micromonosporaceae</taxon>
        <taxon>Plantactinospora</taxon>
    </lineage>
</organism>
<feature type="non-terminal residue" evidence="2">
    <location>
        <position position="173"/>
    </location>
</feature>
<dbReference type="Gene3D" id="1.20.120.520">
    <property type="entry name" value="nmb1532 protein domain like"/>
    <property type="match status" value="1"/>
</dbReference>
<dbReference type="EMBL" id="JBHSPR010000032">
    <property type="protein sequence ID" value="MFC6020254.1"/>
    <property type="molecule type" value="Genomic_DNA"/>
</dbReference>
<dbReference type="InterPro" id="IPR012312">
    <property type="entry name" value="Hemerythrin-like"/>
</dbReference>